<accession>A0A167NKZ7</accession>
<dbReference type="EMBL" id="KV417278">
    <property type="protein sequence ID" value="KZO97823.1"/>
    <property type="molecule type" value="Genomic_DNA"/>
</dbReference>
<name>A0A167NKZ7_CALVF</name>
<evidence type="ECO:0000313" key="3">
    <source>
        <dbReference type="Proteomes" id="UP000076738"/>
    </source>
</evidence>
<sequence>MHLYQVVRHTRIASPSLNSVPFPAFLTTPLTSYPTGAGRVAQSPRATRRCWSLGNALRQLTPIRVIRPISRSTPNADFRYGPIGGSYVCGGQIDVVQCIWTHERRTRRSFTHQIQQRSELRSKRGLKG</sequence>
<proteinExistence type="predicted"/>
<dbReference type="Proteomes" id="UP000076738">
    <property type="component" value="Unassembled WGS sequence"/>
</dbReference>
<dbReference type="AlphaFoldDB" id="A0A167NKZ7"/>
<protein>
    <submittedName>
        <fullName evidence="2">Uncharacterized protein</fullName>
    </submittedName>
</protein>
<evidence type="ECO:0000313" key="2">
    <source>
        <dbReference type="EMBL" id="KZO97823.1"/>
    </source>
</evidence>
<organism evidence="2 3">
    <name type="scientific">Calocera viscosa (strain TUFC12733)</name>
    <dbReference type="NCBI Taxonomy" id="1330018"/>
    <lineage>
        <taxon>Eukaryota</taxon>
        <taxon>Fungi</taxon>
        <taxon>Dikarya</taxon>
        <taxon>Basidiomycota</taxon>
        <taxon>Agaricomycotina</taxon>
        <taxon>Dacrymycetes</taxon>
        <taxon>Dacrymycetales</taxon>
        <taxon>Dacrymycetaceae</taxon>
        <taxon>Calocera</taxon>
    </lineage>
</organism>
<reference evidence="2 3" key="1">
    <citation type="journal article" date="2016" name="Mol. Biol. Evol.">
        <title>Comparative Genomics of Early-Diverging Mushroom-Forming Fungi Provides Insights into the Origins of Lignocellulose Decay Capabilities.</title>
        <authorList>
            <person name="Nagy L.G."/>
            <person name="Riley R."/>
            <person name="Tritt A."/>
            <person name="Adam C."/>
            <person name="Daum C."/>
            <person name="Floudas D."/>
            <person name="Sun H."/>
            <person name="Yadav J.S."/>
            <person name="Pangilinan J."/>
            <person name="Larsson K.H."/>
            <person name="Matsuura K."/>
            <person name="Barry K."/>
            <person name="Labutti K."/>
            <person name="Kuo R."/>
            <person name="Ohm R.A."/>
            <person name="Bhattacharya S.S."/>
            <person name="Shirouzu T."/>
            <person name="Yoshinaga Y."/>
            <person name="Martin F.M."/>
            <person name="Grigoriev I.V."/>
            <person name="Hibbett D.S."/>
        </authorList>
    </citation>
    <scope>NUCLEOTIDE SEQUENCE [LARGE SCALE GENOMIC DNA]</scope>
    <source>
        <strain evidence="2 3">TUFC12733</strain>
    </source>
</reference>
<dbReference type="EMBL" id="KV417278">
    <property type="protein sequence ID" value="KZO97818.1"/>
    <property type="molecule type" value="Genomic_DNA"/>
</dbReference>
<gene>
    <name evidence="1" type="ORF">CALVIDRAFT_60920</name>
    <name evidence="2" type="ORF">CALVIDRAFT_61067</name>
</gene>
<evidence type="ECO:0000313" key="1">
    <source>
        <dbReference type="EMBL" id="KZO97818.1"/>
    </source>
</evidence>
<keyword evidence="3" id="KW-1185">Reference proteome</keyword>